<keyword evidence="3" id="KW-0813">Transport</keyword>
<dbReference type="InterPro" id="IPR007258">
    <property type="entry name" value="Vps52"/>
</dbReference>
<dbReference type="EMBL" id="LXWW01000346">
    <property type="protein sequence ID" value="OAO13650.1"/>
    <property type="molecule type" value="Genomic_DNA"/>
</dbReference>
<dbReference type="GO" id="GO:0042147">
    <property type="term" value="P:retrograde transport, endosome to Golgi"/>
    <property type="evidence" value="ECO:0007669"/>
    <property type="project" value="TreeGrafter"/>
</dbReference>
<evidence type="ECO:0000256" key="3">
    <source>
        <dbReference type="ARBA" id="ARBA00022448"/>
    </source>
</evidence>
<dbReference type="GO" id="GO:0006896">
    <property type="term" value="P:Golgi to vacuole transport"/>
    <property type="evidence" value="ECO:0007669"/>
    <property type="project" value="TreeGrafter"/>
</dbReference>
<evidence type="ECO:0000259" key="6">
    <source>
        <dbReference type="Pfam" id="PF04129"/>
    </source>
</evidence>
<dbReference type="InterPro" id="IPR048361">
    <property type="entry name" value="Vps52_C"/>
</dbReference>
<dbReference type="GO" id="GO:0019905">
    <property type="term" value="F:syntaxin binding"/>
    <property type="evidence" value="ECO:0007669"/>
    <property type="project" value="TreeGrafter"/>
</dbReference>
<dbReference type="GO" id="GO:0015031">
    <property type="term" value="P:protein transport"/>
    <property type="evidence" value="ECO:0007669"/>
    <property type="project" value="UniProtKB-KW"/>
</dbReference>
<dbReference type="Pfam" id="PF20655">
    <property type="entry name" value="Vps52_C"/>
    <property type="match status" value="1"/>
</dbReference>
<organism evidence="8 9">
    <name type="scientific">Blastocystis sp. subtype 1 (strain ATCC 50177 / NandII)</name>
    <dbReference type="NCBI Taxonomy" id="478820"/>
    <lineage>
        <taxon>Eukaryota</taxon>
        <taxon>Sar</taxon>
        <taxon>Stramenopiles</taxon>
        <taxon>Bigyra</taxon>
        <taxon>Opalozoa</taxon>
        <taxon>Opalinata</taxon>
        <taxon>Blastocystidae</taxon>
        <taxon>Blastocystis</taxon>
    </lineage>
</organism>
<gene>
    <name evidence="8" type="ORF">AV274_4624</name>
</gene>
<evidence type="ECO:0000256" key="1">
    <source>
        <dbReference type="ARBA" id="ARBA00004601"/>
    </source>
</evidence>
<comment type="similarity">
    <text evidence="2">Belongs to the VPS52 family.</text>
</comment>
<sequence>MSEDPFLSDEEEVYMNVRSAEEEPVDISSLRSDLQRFQEEDVVQEALKNNVDLSVYGNQIEKELDHFTSVSVQDYIRESKNSATLHLDVEDCISILNEMESIMTKYQKDLDVAVLGIRNLQVESDTIAMRVKNRKCVASVIHDVVSHLTLQPSTVNCLISGEMNDAFFSELQKFSGVLDYVDCVDVDDATMLKRSGIKAIESIRVDMNILKLHCGNRVRDAVFRKIAEISKDSNIEMFQKEVILKLKTGVLFLQRHLPQYYQEVEAKYAAVMKKVVLDIFSEYYGALSKRLFEVGGAEDLIVTPKPKSLLKKRGKMVSPYQTAVFTLGDRHSVVDFMGAEPLLPSILASEGRFVSFPELFRSVQQHLIACALAEFEFEVQFFNVEDSALFIDVFGGACELLHLGAVEWIRGSYDIVGMLLFCVLLQGAVERLAKEGVPILQEFFLNLRAKSMFRFKELLALQVRSVKAVPVQPKNLEVDGEVHPSIRNYAELSCAVYVIGHSYESLVSRELWAEGMEALALEMVNLLMKLASCVRENKRPSFILSCCLYVAEVYESRHVTVENEFMKLYEDRLRLYVEEMLAKLFAPLVGLVDKYGDRKSGVAFSTTESKNIQKYNAGWREALRAANERIRGDFKYHTIAVFNLFASEVTSYHSRFVQLLQGTPFAKDVVPLQTFVGEVMRYRSEYESGVMGSVASSV</sequence>
<reference evidence="8 9" key="1">
    <citation type="submission" date="2016-05" db="EMBL/GenBank/DDBJ databases">
        <title>Nuclear genome of Blastocystis sp. subtype 1 NandII.</title>
        <authorList>
            <person name="Gentekaki E."/>
            <person name="Curtis B."/>
            <person name="Stairs C."/>
            <person name="Eme L."/>
            <person name="Herman E."/>
            <person name="Klimes V."/>
            <person name="Arias M.C."/>
            <person name="Elias M."/>
            <person name="Hilliou F."/>
            <person name="Klute M."/>
            <person name="Malik S.-B."/>
            <person name="Pightling A."/>
            <person name="Rachubinski R."/>
            <person name="Salas D."/>
            <person name="Schlacht A."/>
            <person name="Suga H."/>
            <person name="Archibald J."/>
            <person name="Ball S.G."/>
            <person name="Clark G."/>
            <person name="Dacks J."/>
            <person name="Van Der Giezen M."/>
            <person name="Tsaousis A."/>
            <person name="Roger A."/>
        </authorList>
    </citation>
    <scope>NUCLEOTIDE SEQUENCE [LARGE SCALE GENOMIC DNA]</scope>
    <source>
        <strain evidence="9">ATCC 50177 / NandII</strain>
    </source>
</reference>
<dbReference type="PANTHER" id="PTHR14190:SF7">
    <property type="entry name" value="VACUOLAR PROTEIN SORTING-ASSOCIATED PROTEIN 52 HOMOLOG"/>
    <property type="match status" value="1"/>
</dbReference>
<evidence type="ECO:0000256" key="5">
    <source>
        <dbReference type="ARBA" id="ARBA00023034"/>
    </source>
</evidence>
<dbReference type="GO" id="GO:0000938">
    <property type="term" value="C:GARP complex"/>
    <property type="evidence" value="ECO:0007669"/>
    <property type="project" value="TreeGrafter"/>
</dbReference>
<protein>
    <submittedName>
        <fullName evidence="8">Vacuolar protein sorting-associated protein</fullName>
    </submittedName>
</protein>
<dbReference type="Proteomes" id="UP000078348">
    <property type="component" value="Unassembled WGS sequence"/>
</dbReference>
<comment type="subcellular location">
    <subcellularLocation>
        <location evidence="1">Golgi apparatus</location>
        <location evidence="1">trans-Golgi network</location>
    </subcellularLocation>
</comment>
<dbReference type="GO" id="GO:0032456">
    <property type="term" value="P:endocytic recycling"/>
    <property type="evidence" value="ECO:0007669"/>
    <property type="project" value="TreeGrafter"/>
</dbReference>
<keyword evidence="4" id="KW-0653">Protein transport</keyword>
<proteinExistence type="inferred from homology"/>
<dbReference type="AlphaFoldDB" id="A0A196S9C3"/>
<feature type="domain" description="Vps52 C-terminal" evidence="7">
    <location>
        <begin position="272"/>
        <end position="558"/>
    </location>
</feature>
<evidence type="ECO:0000256" key="2">
    <source>
        <dbReference type="ARBA" id="ARBA00008180"/>
    </source>
</evidence>
<keyword evidence="5" id="KW-0333">Golgi apparatus</keyword>
<dbReference type="PANTHER" id="PTHR14190">
    <property type="entry name" value="SUPPRESSOR OF ACTIN MUTATIONS 2/VACUOLAR PROTEIN SORTING 52"/>
    <property type="match status" value="1"/>
</dbReference>
<dbReference type="GO" id="GO:0005829">
    <property type="term" value="C:cytosol"/>
    <property type="evidence" value="ECO:0007669"/>
    <property type="project" value="GOC"/>
</dbReference>
<dbReference type="InterPro" id="IPR048319">
    <property type="entry name" value="Vps52_CC"/>
</dbReference>
<dbReference type="Pfam" id="PF04129">
    <property type="entry name" value="Vps52_CC"/>
    <property type="match status" value="1"/>
</dbReference>
<evidence type="ECO:0000259" key="7">
    <source>
        <dbReference type="Pfam" id="PF20655"/>
    </source>
</evidence>
<dbReference type="STRING" id="478820.A0A196S9C3"/>
<dbReference type="OrthoDB" id="19482at2759"/>
<keyword evidence="9" id="KW-1185">Reference proteome</keyword>
<evidence type="ECO:0000313" key="9">
    <source>
        <dbReference type="Proteomes" id="UP000078348"/>
    </source>
</evidence>
<evidence type="ECO:0000256" key="4">
    <source>
        <dbReference type="ARBA" id="ARBA00022927"/>
    </source>
</evidence>
<evidence type="ECO:0000313" key="8">
    <source>
        <dbReference type="EMBL" id="OAO13650.1"/>
    </source>
</evidence>
<comment type="caution">
    <text evidence="8">The sequence shown here is derived from an EMBL/GenBank/DDBJ whole genome shotgun (WGS) entry which is preliminary data.</text>
</comment>
<feature type="domain" description="Vps52 coiled-coil" evidence="6">
    <location>
        <begin position="74"/>
        <end position="253"/>
    </location>
</feature>
<name>A0A196S9C3_BLAHN</name>
<accession>A0A196S9C3</accession>